<protein>
    <submittedName>
        <fullName evidence="5">DeoR/GlpR family DNA-binding transcription regulator</fullName>
    </submittedName>
</protein>
<evidence type="ECO:0000313" key="5">
    <source>
        <dbReference type="EMBL" id="MFD2728722.1"/>
    </source>
</evidence>
<sequence>MLTEERHRQILAYLTTSEIVTINELMSPLKASESTIRRDLQTLENQGLLIRIHGGAKRIHQLTFEADMTEKSKTHLDEKLSIAKYAASIIQPDDIVYLDAGTTTLAMIAFLPTDYRLKVVTNSVKHAALLIDRQIETIILGGQIKLSTNAILGSSPARQLERYRFNQSFIGINGIHLVAGYTTPDTEEGLLKRIGLKNSQHSYILADHSKFQQITFTQVATLSEAEIITDNCPTDLKKKLLQKTTLKEVNK</sequence>
<dbReference type="PROSITE" id="PS00894">
    <property type="entry name" value="HTH_DEOR_1"/>
    <property type="match status" value="1"/>
</dbReference>
<evidence type="ECO:0000313" key="6">
    <source>
        <dbReference type="Proteomes" id="UP001597427"/>
    </source>
</evidence>
<accession>A0ABW5THD2</accession>
<dbReference type="Pfam" id="PF08220">
    <property type="entry name" value="HTH_DeoR"/>
    <property type="match status" value="1"/>
</dbReference>
<dbReference type="SMART" id="SM01134">
    <property type="entry name" value="DeoRC"/>
    <property type="match status" value="1"/>
</dbReference>
<dbReference type="RefSeq" id="WP_379980407.1">
    <property type="nucleotide sequence ID" value="NZ_JBHUMO010000033.1"/>
</dbReference>
<dbReference type="PANTHER" id="PTHR30363:SF56">
    <property type="entry name" value="TRANSCRIPTIONAL REGULATOR, DEOR FAMILY"/>
    <property type="match status" value="1"/>
</dbReference>
<dbReference type="Gene3D" id="3.40.50.1360">
    <property type="match status" value="1"/>
</dbReference>
<keyword evidence="1" id="KW-0805">Transcription regulation</keyword>
<dbReference type="EMBL" id="JBHUMO010000033">
    <property type="protein sequence ID" value="MFD2728722.1"/>
    <property type="molecule type" value="Genomic_DNA"/>
</dbReference>
<dbReference type="Pfam" id="PF00455">
    <property type="entry name" value="DeoRC"/>
    <property type="match status" value="1"/>
</dbReference>
<reference evidence="6" key="1">
    <citation type="journal article" date="2019" name="Int. J. Syst. Evol. Microbiol.">
        <title>The Global Catalogue of Microorganisms (GCM) 10K type strain sequencing project: providing services to taxonomists for standard genome sequencing and annotation.</title>
        <authorList>
            <consortium name="The Broad Institute Genomics Platform"/>
            <consortium name="The Broad Institute Genome Sequencing Center for Infectious Disease"/>
            <person name="Wu L."/>
            <person name="Ma J."/>
        </authorList>
    </citation>
    <scope>NUCLEOTIDE SEQUENCE [LARGE SCALE GENOMIC DNA]</scope>
    <source>
        <strain evidence="6">TISTR 932</strain>
    </source>
</reference>
<dbReference type="SMART" id="SM00420">
    <property type="entry name" value="HTH_DEOR"/>
    <property type="match status" value="1"/>
</dbReference>
<dbReference type="Proteomes" id="UP001597427">
    <property type="component" value="Unassembled WGS sequence"/>
</dbReference>
<evidence type="ECO:0000256" key="3">
    <source>
        <dbReference type="ARBA" id="ARBA00023163"/>
    </source>
</evidence>
<keyword evidence="3" id="KW-0804">Transcription</keyword>
<proteinExistence type="predicted"/>
<dbReference type="PROSITE" id="PS51000">
    <property type="entry name" value="HTH_DEOR_2"/>
    <property type="match status" value="1"/>
</dbReference>
<comment type="caution">
    <text evidence="5">The sequence shown here is derived from an EMBL/GenBank/DDBJ whole genome shotgun (WGS) entry which is preliminary data.</text>
</comment>
<organism evidence="5 6">
    <name type="scientific">Enterococcus camelliae</name>
    <dbReference type="NCBI Taxonomy" id="453959"/>
    <lineage>
        <taxon>Bacteria</taxon>
        <taxon>Bacillati</taxon>
        <taxon>Bacillota</taxon>
        <taxon>Bacilli</taxon>
        <taxon>Lactobacillales</taxon>
        <taxon>Enterococcaceae</taxon>
        <taxon>Enterococcus</taxon>
    </lineage>
</organism>
<dbReference type="InterPro" id="IPR050313">
    <property type="entry name" value="Carb_Metab_HTH_regulators"/>
</dbReference>
<name>A0ABW5THD2_9ENTE</name>
<dbReference type="PANTHER" id="PTHR30363">
    <property type="entry name" value="HTH-TYPE TRANSCRIPTIONAL REGULATOR SRLR-RELATED"/>
    <property type="match status" value="1"/>
</dbReference>
<feature type="domain" description="HTH deoR-type" evidence="4">
    <location>
        <begin position="3"/>
        <end position="58"/>
    </location>
</feature>
<evidence type="ECO:0000259" key="4">
    <source>
        <dbReference type="PROSITE" id="PS51000"/>
    </source>
</evidence>
<dbReference type="SUPFAM" id="SSF100950">
    <property type="entry name" value="NagB/RpiA/CoA transferase-like"/>
    <property type="match status" value="1"/>
</dbReference>
<keyword evidence="6" id="KW-1185">Reference proteome</keyword>
<evidence type="ECO:0000256" key="2">
    <source>
        <dbReference type="ARBA" id="ARBA00023125"/>
    </source>
</evidence>
<dbReference type="PRINTS" id="PR00037">
    <property type="entry name" value="HTHLACR"/>
</dbReference>
<gene>
    <name evidence="5" type="ORF">ACFSR0_04665</name>
</gene>
<dbReference type="Gene3D" id="1.10.10.10">
    <property type="entry name" value="Winged helix-like DNA-binding domain superfamily/Winged helix DNA-binding domain"/>
    <property type="match status" value="1"/>
</dbReference>
<keyword evidence="2 5" id="KW-0238">DNA-binding</keyword>
<dbReference type="InterPro" id="IPR036390">
    <property type="entry name" value="WH_DNA-bd_sf"/>
</dbReference>
<dbReference type="InterPro" id="IPR014036">
    <property type="entry name" value="DeoR-like_C"/>
</dbReference>
<dbReference type="GO" id="GO:0003677">
    <property type="term" value="F:DNA binding"/>
    <property type="evidence" value="ECO:0007669"/>
    <property type="project" value="UniProtKB-KW"/>
</dbReference>
<dbReference type="InterPro" id="IPR001034">
    <property type="entry name" value="DeoR_HTH"/>
</dbReference>
<evidence type="ECO:0000256" key="1">
    <source>
        <dbReference type="ARBA" id="ARBA00023015"/>
    </source>
</evidence>
<dbReference type="SUPFAM" id="SSF46785">
    <property type="entry name" value="Winged helix' DNA-binding domain"/>
    <property type="match status" value="1"/>
</dbReference>
<dbReference type="InterPro" id="IPR036388">
    <property type="entry name" value="WH-like_DNA-bd_sf"/>
</dbReference>
<dbReference type="InterPro" id="IPR018356">
    <property type="entry name" value="Tscrpt_reg_HTH_DeoR_CS"/>
</dbReference>
<dbReference type="InterPro" id="IPR037171">
    <property type="entry name" value="NagB/RpiA_transferase-like"/>
</dbReference>